<evidence type="ECO:0000256" key="2">
    <source>
        <dbReference type="ARBA" id="ARBA00022525"/>
    </source>
</evidence>
<dbReference type="RefSeq" id="WP_176942441.1">
    <property type="nucleotide sequence ID" value="NZ_JABZEC010000003.1"/>
</dbReference>
<dbReference type="Proteomes" id="UP000563523">
    <property type="component" value="Unassembled WGS sequence"/>
</dbReference>
<keyword evidence="7" id="KW-1185">Reference proteome</keyword>
<reference evidence="6 7" key="1">
    <citation type="submission" date="2020-06" db="EMBL/GenBank/DDBJ databases">
        <authorList>
            <person name="Kang J."/>
        </authorList>
    </citation>
    <scope>NUCLEOTIDE SEQUENCE [LARGE SCALE GENOMIC DNA]</scope>
    <source>
        <strain evidence="6 7">DCY120</strain>
    </source>
</reference>
<dbReference type="EMBL" id="JABZEC010000003">
    <property type="protein sequence ID" value="NVY96272.1"/>
    <property type="molecule type" value="Genomic_DNA"/>
</dbReference>
<proteinExistence type="predicted"/>
<name>A0A850R6K4_9LACO</name>
<dbReference type="SUPFAM" id="SSF117074">
    <property type="entry name" value="Hypothetical protein PA1324"/>
    <property type="match status" value="1"/>
</dbReference>
<dbReference type="GO" id="GO:0005576">
    <property type="term" value="C:extracellular region"/>
    <property type="evidence" value="ECO:0007669"/>
    <property type="project" value="UniProtKB-SubCell"/>
</dbReference>
<accession>A0A850R6K4</accession>
<organism evidence="6 7">
    <name type="scientific">Bombilactobacillus apium</name>
    <dbReference type="NCBI Taxonomy" id="2675299"/>
    <lineage>
        <taxon>Bacteria</taxon>
        <taxon>Bacillati</taxon>
        <taxon>Bacillota</taxon>
        <taxon>Bacilli</taxon>
        <taxon>Lactobacillales</taxon>
        <taxon>Lactobacillaceae</taxon>
        <taxon>Bombilactobacillus</taxon>
    </lineage>
</organism>
<comment type="caution">
    <text evidence="6">The sequence shown here is derived from an EMBL/GenBank/DDBJ whole genome shotgun (WGS) entry which is preliminary data.</text>
</comment>
<keyword evidence="2" id="KW-0964">Secreted</keyword>
<keyword evidence="3" id="KW-0732">Signal</keyword>
<evidence type="ECO:0000256" key="1">
    <source>
        <dbReference type="ARBA" id="ARBA00004613"/>
    </source>
</evidence>
<comment type="subcellular location">
    <subcellularLocation>
        <location evidence="1">Secreted</location>
    </subcellularLocation>
</comment>
<dbReference type="InterPro" id="IPR013783">
    <property type="entry name" value="Ig-like_fold"/>
</dbReference>
<sequence>MNTSYSATEKAVKLDWTDLKTQLSGGYHLQRVTSPDLTKPASQWAWQDIASKYGQKIKVLNVFPVPIRGGGDHWSLSGNMLKSWLQKTSEGQTVDKGLVQVDEAPLNITGDSTAGPDPDIDAGKKPVYNSTNPSFNDDPDRYLKDAQGNYRYDALYFGSLDWNNHQDLSRRAQAAVAKFGDSGRGLIFGHDTIMGNEGLRFHQNFVSFAAKTGLTVYGDDSPNIVSLGNTQVKLTPDISGGGLTIYPWRLQEDAIYNISMCHTYGQYYMYNGGGQRWMTFAEPPTWGDKKYLKDAQDKVIGDNNFYLVTKNNYAMIQTGHTTREATVDEAKLNLNALYYVSQLSKVNHGQDPLAVDQAQPSQPAIQLAGSAPDNVTGDQLTLKLTTQDLGSDYYYRVNAETWPTYQTSDVVRQTVTSGIKGFVYSLDNNPNGTPPIQKDAYGQVTNATAPNDTTAPAPLWRLQLSLNKWDHFQQYLHVVSVDQANNVSQVKTVALKDFLKTDLQLAGYAFADENGNGLAEAEEKRFSGLQPRLYRVTDQGQLVLVTHDTTGAALPTVTTDTHGNYCFQNLLSGRYQIGWSSIPAGYFPTLFQQATTKQNNSQLALQAPVTDPTGQKVAVTRTIALASSQTQIHAGWANQQNYLHLQVPDLNFGSHSLDYRPHQYATTDPGTMNQLRVWYQQSPQTPTPPSGYRIAYQVQAELSPFQKGSLTDSGSSLSFTQGQQTQTLMTNTATTLWQKQLTPTNGVIAQDQQQYDQIKLAVPVATMLKLGTGQYRATITYTLVQGP</sequence>
<protein>
    <recommendedName>
        <fullName evidence="5">SD-repeat containing protein B domain-containing protein</fullName>
    </recommendedName>
</protein>
<dbReference type="Pfam" id="PF17210">
    <property type="entry name" value="SdrD_B"/>
    <property type="match status" value="1"/>
</dbReference>
<dbReference type="InterPro" id="IPR033764">
    <property type="entry name" value="Sdr_B"/>
</dbReference>
<dbReference type="AlphaFoldDB" id="A0A850R6K4"/>
<gene>
    <name evidence="6" type="ORF">HU830_03645</name>
</gene>
<evidence type="ECO:0000313" key="7">
    <source>
        <dbReference type="Proteomes" id="UP000563523"/>
    </source>
</evidence>
<evidence type="ECO:0000313" key="6">
    <source>
        <dbReference type="EMBL" id="NVY96272.1"/>
    </source>
</evidence>
<feature type="region of interest" description="Disordered" evidence="4">
    <location>
        <begin position="105"/>
        <end position="138"/>
    </location>
</feature>
<dbReference type="Gene3D" id="2.60.40.10">
    <property type="entry name" value="Immunoglobulins"/>
    <property type="match status" value="1"/>
</dbReference>
<evidence type="ECO:0000256" key="4">
    <source>
        <dbReference type="SAM" id="MobiDB-lite"/>
    </source>
</evidence>
<feature type="domain" description="SD-repeat containing protein B" evidence="5">
    <location>
        <begin position="507"/>
        <end position="606"/>
    </location>
</feature>
<evidence type="ECO:0000259" key="5">
    <source>
        <dbReference type="Pfam" id="PF17210"/>
    </source>
</evidence>
<evidence type="ECO:0000256" key="3">
    <source>
        <dbReference type="ARBA" id="ARBA00022729"/>
    </source>
</evidence>